<dbReference type="SUPFAM" id="SSF103473">
    <property type="entry name" value="MFS general substrate transporter"/>
    <property type="match status" value="1"/>
</dbReference>
<keyword evidence="3" id="KW-0620">Polyamine biosynthesis</keyword>
<feature type="transmembrane region" description="Helical" evidence="5">
    <location>
        <begin position="71"/>
        <end position="93"/>
    </location>
</feature>
<dbReference type="Proteomes" id="UP001052140">
    <property type="component" value="Unassembled WGS sequence"/>
</dbReference>
<evidence type="ECO:0000256" key="3">
    <source>
        <dbReference type="ARBA" id="ARBA00023115"/>
    </source>
</evidence>
<feature type="transmembrane region" description="Helical" evidence="5">
    <location>
        <begin position="145"/>
        <end position="170"/>
    </location>
</feature>
<reference evidence="7" key="1">
    <citation type="submission" date="2024-05" db="EMBL/GenBank/DDBJ databases">
        <title>Determining zoonotic pasteurella genome.</title>
        <authorList>
            <person name="Maeda T."/>
            <person name="Takahashi T."/>
            <person name="Yoshida H."/>
        </authorList>
    </citation>
    <scope>NUCLEOTIDE SEQUENCE</scope>
    <source>
        <strain evidence="7">PA42</strain>
    </source>
</reference>
<feature type="transmembrane region" description="Helical" evidence="5">
    <location>
        <begin position="292"/>
        <end position="313"/>
    </location>
</feature>
<accession>A0ABQ4VHR9</accession>
<feature type="transmembrane region" description="Helical" evidence="5">
    <location>
        <begin position="12"/>
        <end position="30"/>
    </location>
</feature>
<protein>
    <recommendedName>
        <fullName evidence="6">Major facilitator superfamily (MFS) profile domain-containing protein</fullName>
    </recommendedName>
</protein>
<gene>
    <name evidence="7" type="ORF">PA42_13720</name>
</gene>
<dbReference type="InterPro" id="IPR011701">
    <property type="entry name" value="MFS"/>
</dbReference>
<dbReference type="Pfam" id="PF07690">
    <property type="entry name" value="MFS_1"/>
    <property type="match status" value="1"/>
</dbReference>
<sequence>MKNGNLNIIKTIFFLSGFAALIYQIAWQRLLFTAFGVDLESITIIIAVFMAGLGIGAYCGGRIADKYPQKIVLIFALAELGIGVFGFASPTLIELVKNIFLYSNISTIALANFLLLLFPTFLMGSTLPLLTQHLNRYVDNIGNNIGWLYFVNTLGASSACIMTGFFLFSYFDLEQVIYIAGVINSFIAFVIFLLYRNTGNDIILEEESYQVTKQAEVINSTHHIIQKAVILSFVGGFLSLSLEVIWIRLFSFYSASIPQAFSIILALFLLGIAFGSYIGKKVCQMGQASIDYIGKIFVVAAFFDLFILVLISYASNSAIFILGVFIIALLRGIVFPIVHHLGSENKKTGAAISNVYFANVLGCTLAPIFIGFYLLDLLNTQQTYFFIILCTFVIAYFCLAHKTLKRVSLSVALFSALCIFLPDNIIRVLSEKDNLLTERIIENKHGLIQVYANKDNEHLVFGSNVYDGMLNIDIDHNTNGIHRAYLLSAIAPEAKKVLVVGLSTGSWVSVLASMPHLESITVVELNPAYPLLANSYPEMAKILKDRRINIVTDDGRRWLTKNKDEKFDFILMNTTFHWRSYATNLLSQDFLELTKQHLNNNGFVYFNTTGSLDALFTTQQVYPYTYKYVNMALGSLKPFANLTEEQVSDALTKLTWQDGKKVFTSAERVELGTKIILNDHIIPYKDIDFSSIKRPLEVITDRNMITEYKYGILSLTH</sequence>
<evidence type="ECO:0000313" key="8">
    <source>
        <dbReference type="Proteomes" id="UP001052140"/>
    </source>
</evidence>
<keyword evidence="4 5" id="KW-0472">Membrane</keyword>
<dbReference type="CDD" id="cd06174">
    <property type="entry name" value="MFS"/>
    <property type="match status" value="1"/>
</dbReference>
<dbReference type="PANTHER" id="PTHR43317:SF1">
    <property type="entry name" value="THERMOSPERMINE SYNTHASE ACAULIS5"/>
    <property type="match status" value="1"/>
</dbReference>
<dbReference type="InterPro" id="IPR020846">
    <property type="entry name" value="MFS_dom"/>
</dbReference>
<proteinExistence type="predicted"/>
<feature type="transmembrane region" description="Helical" evidence="5">
    <location>
        <begin position="176"/>
        <end position="195"/>
    </location>
</feature>
<dbReference type="NCBIfam" id="NF037959">
    <property type="entry name" value="MFS_SpdSyn"/>
    <property type="match status" value="2"/>
</dbReference>
<dbReference type="EMBL" id="BPUX01000023">
    <property type="protein sequence ID" value="GJH43198.1"/>
    <property type="molecule type" value="Genomic_DNA"/>
</dbReference>
<feature type="transmembrane region" description="Helical" evidence="5">
    <location>
        <begin position="381"/>
        <end position="399"/>
    </location>
</feature>
<feature type="transmembrane region" description="Helical" evidence="5">
    <location>
        <begin position="259"/>
        <end position="280"/>
    </location>
</feature>
<keyword evidence="8" id="KW-1185">Reference proteome</keyword>
<evidence type="ECO:0000256" key="2">
    <source>
        <dbReference type="ARBA" id="ARBA00022989"/>
    </source>
</evidence>
<evidence type="ECO:0000259" key="6">
    <source>
        <dbReference type="PROSITE" id="PS50850"/>
    </source>
</evidence>
<dbReference type="PROSITE" id="PS50850">
    <property type="entry name" value="MFS"/>
    <property type="match status" value="1"/>
</dbReference>
<feature type="transmembrane region" description="Helical" evidence="5">
    <location>
        <begin position="228"/>
        <end position="247"/>
    </location>
</feature>
<evidence type="ECO:0000256" key="1">
    <source>
        <dbReference type="ARBA" id="ARBA00022692"/>
    </source>
</evidence>
<dbReference type="Gene3D" id="1.20.1250.20">
    <property type="entry name" value="MFS general substrate transporter like domains"/>
    <property type="match status" value="1"/>
</dbReference>
<dbReference type="Gene3D" id="3.40.50.150">
    <property type="entry name" value="Vaccinia Virus protein VP39"/>
    <property type="match status" value="1"/>
</dbReference>
<dbReference type="InterPro" id="IPR029063">
    <property type="entry name" value="SAM-dependent_MTases_sf"/>
</dbReference>
<evidence type="ECO:0000313" key="7">
    <source>
        <dbReference type="EMBL" id="GJH43198.1"/>
    </source>
</evidence>
<feature type="transmembrane region" description="Helical" evidence="5">
    <location>
        <begin position="42"/>
        <end position="59"/>
    </location>
</feature>
<name>A0ABQ4VHR9_9PAST</name>
<dbReference type="RefSeq" id="WP_226690796.1">
    <property type="nucleotide sequence ID" value="NZ_BPUX01000023.1"/>
</dbReference>
<comment type="caution">
    <text evidence="7">The sequence shown here is derived from an EMBL/GenBank/DDBJ whole genome shotgun (WGS) entry which is preliminary data.</text>
</comment>
<dbReference type="PANTHER" id="PTHR43317">
    <property type="entry name" value="THERMOSPERMINE SYNTHASE ACAULIS5"/>
    <property type="match status" value="1"/>
</dbReference>
<feature type="transmembrane region" description="Helical" evidence="5">
    <location>
        <begin position="354"/>
        <end position="375"/>
    </location>
</feature>
<organism evidence="7 8">
    <name type="scientific">Pasteurella canis</name>
    <dbReference type="NCBI Taxonomy" id="753"/>
    <lineage>
        <taxon>Bacteria</taxon>
        <taxon>Pseudomonadati</taxon>
        <taxon>Pseudomonadota</taxon>
        <taxon>Gammaproteobacteria</taxon>
        <taxon>Pasteurellales</taxon>
        <taxon>Pasteurellaceae</taxon>
        <taxon>Pasteurella</taxon>
    </lineage>
</organism>
<evidence type="ECO:0000256" key="5">
    <source>
        <dbReference type="SAM" id="Phobius"/>
    </source>
</evidence>
<feature type="transmembrane region" description="Helical" evidence="5">
    <location>
        <begin position="99"/>
        <end position="124"/>
    </location>
</feature>
<keyword evidence="2 5" id="KW-1133">Transmembrane helix</keyword>
<dbReference type="CDD" id="cd02440">
    <property type="entry name" value="AdoMet_MTases"/>
    <property type="match status" value="1"/>
</dbReference>
<dbReference type="InterPro" id="IPR036259">
    <property type="entry name" value="MFS_trans_sf"/>
</dbReference>
<feature type="domain" description="Major facilitator superfamily (MFS) profile" evidence="6">
    <location>
        <begin position="5"/>
        <end position="406"/>
    </location>
</feature>
<dbReference type="SUPFAM" id="SSF53335">
    <property type="entry name" value="S-adenosyl-L-methionine-dependent methyltransferases"/>
    <property type="match status" value="1"/>
</dbReference>
<dbReference type="Pfam" id="PF01564">
    <property type="entry name" value="Spermine_synth"/>
    <property type="match status" value="1"/>
</dbReference>
<feature type="transmembrane region" description="Helical" evidence="5">
    <location>
        <begin position="319"/>
        <end position="342"/>
    </location>
</feature>
<feature type="transmembrane region" description="Helical" evidence="5">
    <location>
        <begin position="411"/>
        <end position="429"/>
    </location>
</feature>
<evidence type="ECO:0000256" key="4">
    <source>
        <dbReference type="ARBA" id="ARBA00023136"/>
    </source>
</evidence>
<keyword evidence="1 5" id="KW-0812">Transmembrane</keyword>